<evidence type="ECO:0000313" key="3">
    <source>
        <dbReference type="Proteomes" id="UP000011867"/>
    </source>
</evidence>
<dbReference type="AlphaFoldDB" id="M1XKH4"/>
<keyword evidence="3" id="KW-1185">Reference proteome</keyword>
<proteinExistence type="predicted"/>
<accession>M1XKH4</accession>
<evidence type="ECO:0000256" key="1">
    <source>
        <dbReference type="SAM" id="Phobius"/>
    </source>
</evidence>
<keyword evidence="1" id="KW-0472">Membrane</keyword>
<dbReference type="EMBL" id="HF582854">
    <property type="protein sequence ID" value="CCQ35899.1"/>
    <property type="molecule type" value="Genomic_DNA"/>
</dbReference>
<protein>
    <submittedName>
        <fullName evidence="2">Uncharacterized protein</fullName>
    </submittedName>
</protein>
<sequence length="47" mass="5039">MDAADRRSELDHASFVTAGSTFAAYALVILGMALALFAVPYLIFLAF</sequence>
<dbReference type="eggNOG" id="arCOG09225">
    <property type="taxonomic scope" value="Archaea"/>
</dbReference>
<keyword evidence="1" id="KW-0812">Transmembrane</keyword>
<dbReference type="RefSeq" id="WP_015408735.1">
    <property type="nucleotide sequence ID" value="NC_020388.1"/>
</dbReference>
<dbReference type="KEGG" id="nmo:Nmlp_1704"/>
<dbReference type="GeneID" id="55549448"/>
<dbReference type="HOGENOM" id="CLU_204991_0_0_2"/>
<evidence type="ECO:0000313" key="2">
    <source>
        <dbReference type="EMBL" id="CCQ35899.1"/>
    </source>
</evidence>
<reference evidence="2 3" key="1">
    <citation type="journal article" date="2013" name="Genome Announc.">
        <title>Genome of the haloarchaeon Natronomonas moolapensis, a neutrophilic member of a previously haloalkaliphilic genus.</title>
        <authorList>
            <person name="Dyall-Smith M.L."/>
            <person name="Pfeiffer F."/>
            <person name="Oberwinkler T."/>
            <person name="Klee K."/>
            <person name="Rampp M."/>
            <person name="Palm P."/>
            <person name="Gross K."/>
            <person name="Schuster S.C."/>
            <person name="Oesterhelt D."/>
        </authorList>
    </citation>
    <scope>NUCLEOTIDE SEQUENCE [LARGE SCALE GENOMIC DNA]</scope>
    <source>
        <strain evidence="3">DSM 18674 / JCM 14361 / 8.8.11</strain>
    </source>
</reference>
<keyword evidence="1" id="KW-1133">Transmembrane helix</keyword>
<name>M1XKH4_NATM8</name>
<dbReference type="OrthoDB" id="228047at2157"/>
<gene>
    <name evidence="2" type="ordered locus">Nmlp_1704</name>
</gene>
<organism evidence="2 3">
    <name type="scientific">Natronomonas moolapensis (strain DSM 18674 / CECT 7526 / JCM 14361 / 8.8.11)</name>
    <dbReference type="NCBI Taxonomy" id="268739"/>
    <lineage>
        <taxon>Archaea</taxon>
        <taxon>Methanobacteriati</taxon>
        <taxon>Methanobacteriota</taxon>
        <taxon>Stenosarchaea group</taxon>
        <taxon>Halobacteria</taxon>
        <taxon>Halobacteriales</taxon>
        <taxon>Natronomonadaceae</taxon>
        <taxon>Natronomonas</taxon>
    </lineage>
</organism>
<feature type="transmembrane region" description="Helical" evidence="1">
    <location>
        <begin position="22"/>
        <end position="44"/>
    </location>
</feature>
<dbReference type="STRING" id="268739.Nmlp_1704"/>
<dbReference type="Proteomes" id="UP000011867">
    <property type="component" value="Chromosome"/>
</dbReference>